<dbReference type="RefSeq" id="WP_164550326.1">
    <property type="nucleotide sequence ID" value="NZ_JBHTMH010000001.1"/>
</dbReference>
<evidence type="ECO:0000313" key="1">
    <source>
        <dbReference type="EMBL" id="VDS04559.1"/>
    </source>
</evidence>
<dbReference type="Proteomes" id="UP000268844">
    <property type="component" value="Unassembled WGS sequence"/>
</dbReference>
<organism evidence="1 2">
    <name type="scientific">Devosia equisanguinis</name>
    <dbReference type="NCBI Taxonomy" id="2490941"/>
    <lineage>
        <taxon>Bacteria</taxon>
        <taxon>Pseudomonadati</taxon>
        <taxon>Pseudomonadota</taxon>
        <taxon>Alphaproteobacteria</taxon>
        <taxon>Hyphomicrobiales</taxon>
        <taxon>Devosiaceae</taxon>
        <taxon>Devosia</taxon>
    </lineage>
</organism>
<dbReference type="AlphaFoldDB" id="A0A447IAI3"/>
<dbReference type="EMBL" id="UZWD01000023">
    <property type="protein sequence ID" value="VDS04559.1"/>
    <property type="molecule type" value="Genomic_DNA"/>
</dbReference>
<name>A0A447IAI3_9HYPH</name>
<evidence type="ECO:0000313" key="2">
    <source>
        <dbReference type="Proteomes" id="UP000268844"/>
    </source>
</evidence>
<gene>
    <name evidence="1" type="ORF">DEVEQU_01698</name>
</gene>
<keyword evidence="2" id="KW-1185">Reference proteome</keyword>
<reference evidence="1 2" key="1">
    <citation type="submission" date="2018-12" db="EMBL/GenBank/DDBJ databases">
        <authorList>
            <person name="Criscuolo A."/>
        </authorList>
    </citation>
    <scope>NUCLEOTIDE SEQUENCE [LARGE SCALE GENOMIC DNA]</scope>
    <source>
        <strain evidence="1">ACIP1116281</strain>
    </source>
</reference>
<sequence length="48" mass="5266">MVERPEIQEVAGLEVIRRADGMFGVYDSDGIQKWPFATAAEAVKAAEL</sequence>
<accession>A0A447IAI3</accession>
<protein>
    <submittedName>
        <fullName evidence="1">Uncharacterized protein</fullName>
    </submittedName>
</protein>
<proteinExistence type="predicted"/>